<evidence type="ECO:0000256" key="6">
    <source>
        <dbReference type="SAM" id="Phobius"/>
    </source>
</evidence>
<dbReference type="PANTHER" id="PTHR30028:SF0">
    <property type="entry name" value="PROTEIN ALUMINUM SENSITIVE 3"/>
    <property type="match status" value="1"/>
</dbReference>
<gene>
    <name evidence="7" type="ordered locus">ACP_3003</name>
</gene>
<protein>
    <submittedName>
        <fullName evidence="7">Putative membrane protein</fullName>
    </submittedName>
</protein>
<evidence type="ECO:0000256" key="1">
    <source>
        <dbReference type="ARBA" id="ARBA00004141"/>
    </source>
</evidence>
<feature type="transmembrane region" description="Helical" evidence="6">
    <location>
        <begin position="100"/>
        <end position="119"/>
    </location>
</feature>
<dbReference type="Proteomes" id="UP000002207">
    <property type="component" value="Chromosome"/>
</dbReference>
<comment type="subcellular location">
    <subcellularLocation>
        <location evidence="1">Membrane</location>
        <topology evidence="1">Multi-pass membrane protein</topology>
    </subcellularLocation>
</comment>
<evidence type="ECO:0000256" key="3">
    <source>
        <dbReference type="ARBA" id="ARBA00022692"/>
    </source>
</evidence>
<dbReference type="RefSeq" id="WP_015898052.1">
    <property type="nucleotide sequence ID" value="NC_012483.1"/>
</dbReference>
<evidence type="ECO:0000256" key="5">
    <source>
        <dbReference type="ARBA" id="ARBA00023136"/>
    </source>
</evidence>
<feature type="transmembrane region" description="Helical" evidence="6">
    <location>
        <begin position="222"/>
        <end position="248"/>
    </location>
</feature>
<evidence type="ECO:0000256" key="4">
    <source>
        <dbReference type="ARBA" id="ARBA00022989"/>
    </source>
</evidence>
<feature type="transmembrane region" description="Helical" evidence="6">
    <location>
        <begin position="71"/>
        <end position="88"/>
    </location>
</feature>
<dbReference type="InParanoid" id="C1F4G0"/>
<proteinExistence type="inferred from homology"/>
<sequence>MTLPALTFSPELQKGLLQCAVAVLAALTVMFLARKQAPGLLREIPWAELRGLLQIVIVGLILAVLLHGPRWTSLLVLGGMLLAAASIVRQRARKFPRPFSLALTGIAAGAGTILCLMALTGVIPVQIAILIPVGSMIIANTMNTQALFLDRLHGEISAHTGEIEAALALGASAEAAFAAFRAAAFRASLIPALNNIRSLGIVWIPGIMAGMVLSGASPLYAALYQFVVISTIFSASALTCLVTSRLVLRRVFSPQDQLTLRA</sequence>
<feature type="transmembrane region" description="Helical" evidence="6">
    <location>
        <begin position="45"/>
        <end position="65"/>
    </location>
</feature>
<organism evidence="7 8">
    <name type="scientific">Acidobacterium capsulatum (strain ATCC 51196 / DSM 11244 / BCRC 80197 / JCM 7670 / NBRC 15755 / NCIMB 13165 / 161)</name>
    <dbReference type="NCBI Taxonomy" id="240015"/>
    <lineage>
        <taxon>Bacteria</taxon>
        <taxon>Pseudomonadati</taxon>
        <taxon>Acidobacteriota</taxon>
        <taxon>Terriglobia</taxon>
        <taxon>Terriglobales</taxon>
        <taxon>Acidobacteriaceae</taxon>
        <taxon>Acidobacterium</taxon>
    </lineage>
</organism>
<reference evidence="7 8" key="1">
    <citation type="journal article" date="2009" name="Appl. Environ. Microbiol.">
        <title>Three genomes from the phylum Acidobacteria provide insight into the lifestyles of these microorganisms in soils.</title>
        <authorList>
            <person name="Ward N.L."/>
            <person name="Challacombe J.F."/>
            <person name="Janssen P.H."/>
            <person name="Henrissat B."/>
            <person name="Coutinho P.M."/>
            <person name="Wu M."/>
            <person name="Xie G."/>
            <person name="Haft D.H."/>
            <person name="Sait M."/>
            <person name="Badger J."/>
            <person name="Barabote R.D."/>
            <person name="Bradley B."/>
            <person name="Brettin T.S."/>
            <person name="Brinkac L.M."/>
            <person name="Bruce D."/>
            <person name="Creasy T."/>
            <person name="Daugherty S.C."/>
            <person name="Davidsen T.M."/>
            <person name="DeBoy R.T."/>
            <person name="Detter J.C."/>
            <person name="Dodson R.J."/>
            <person name="Durkin A.S."/>
            <person name="Ganapathy A."/>
            <person name="Gwinn-Giglio M."/>
            <person name="Han C.S."/>
            <person name="Khouri H."/>
            <person name="Kiss H."/>
            <person name="Kothari S.P."/>
            <person name="Madupu R."/>
            <person name="Nelson K.E."/>
            <person name="Nelson W.C."/>
            <person name="Paulsen I."/>
            <person name="Penn K."/>
            <person name="Ren Q."/>
            <person name="Rosovitz M.J."/>
            <person name="Selengut J.D."/>
            <person name="Shrivastava S."/>
            <person name="Sullivan S.A."/>
            <person name="Tapia R."/>
            <person name="Thompson L.S."/>
            <person name="Watkins K.L."/>
            <person name="Yang Q."/>
            <person name="Yu C."/>
            <person name="Zafar N."/>
            <person name="Zhou L."/>
            <person name="Kuske C.R."/>
        </authorList>
    </citation>
    <scope>NUCLEOTIDE SEQUENCE [LARGE SCALE GENOMIC DNA]</scope>
    <source>
        <strain evidence="8">ATCC 51196 / DSM 11244 / BCRC 80197 / JCM 7670 / NBRC 15755 / NCIMB 13165 / 161</strain>
    </source>
</reference>
<keyword evidence="5 6" id="KW-0472">Membrane</keyword>
<dbReference type="Pfam" id="PF03649">
    <property type="entry name" value="UPF0014"/>
    <property type="match status" value="1"/>
</dbReference>
<dbReference type="PANTHER" id="PTHR30028">
    <property type="entry name" value="UPF0014 INNER MEMBRANE PROTEIN YBBM-RELATED"/>
    <property type="match status" value="1"/>
</dbReference>
<dbReference type="OrthoDB" id="9791807at2"/>
<keyword evidence="4 6" id="KW-1133">Transmembrane helix</keyword>
<evidence type="ECO:0000313" key="8">
    <source>
        <dbReference type="Proteomes" id="UP000002207"/>
    </source>
</evidence>
<keyword evidence="8" id="KW-1185">Reference proteome</keyword>
<dbReference type="KEGG" id="aca:ACP_3003"/>
<keyword evidence="3 6" id="KW-0812">Transmembrane</keyword>
<evidence type="ECO:0000313" key="7">
    <source>
        <dbReference type="EMBL" id="ACO34568.1"/>
    </source>
</evidence>
<accession>C1F4G0</accession>
<dbReference type="EMBL" id="CP001472">
    <property type="protein sequence ID" value="ACO34568.1"/>
    <property type="molecule type" value="Genomic_DNA"/>
</dbReference>
<dbReference type="AlphaFoldDB" id="C1F4G0"/>
<evidence type="ECO:0000256" key="2">
    <source>
        <dbReference type="ARBA" id="ARBA00005268"/>
    </source>
</evidence>
<name>C1F4G0_ACIC5</name>
<dbReference type="STRING" id="240015.ACP_3003"/>
<feature type="transmembrane region" description="Helical" evidence="6">
    <location>
        <begin position="196"/>
        <end position="216"/>
    </location>
</feature>
<feature type="transmembrane region" description="Helical" evidence="6">
    <location>
        <begin position="15"/>
        <end position="33"/>
    </location>
</feature>
<dbReference type="GO" id="GO:0005886">
    <property type="term" value="C:plasma membrane"/>
    <property type="evidence" value="ECO:0007669"/>
    <property type="project" value="TreeGrafter"/>
</dbReference>
<dbReference type="HOGENOM" id="CLU_076147_1_0_0"/>
<dbReference type="eggNOG" id="COG0390">
    <property type="taxonomic scope" value="Bacteria"/>
</dbReference>
<dbReference type="InterPro" id="IPR005226">
    <property type="entry name" value="UPF0014_fam"/>
</dbReference>
<comment type="similarity">
    <text evidence="2">Belongs to the UPF0014 family.</text>
</comment>
<dbReference type="FunCoup" id="C1F4G0">
    <property type="interactions" value="100"/>
</dbReference>
<feature type="transmembrane region" description="Helical" evidence="6">
    <location>
        <begin position="125"/>
        <end position="142"/>
    </location>
</feature>